<dbReference type="InterPro" id="IPR018330">
    <property type="entry name" value="RecT_fam"/>
</dbReference>
<protein>
    <submittedName>
        <fullName evidence="1">Recombinase RecT</fullName>
    </submittedName>
</protein>
<dbReference type="RefSeq" id="WP_003374175.1">
    <property type="nucleotide sequence ID" value="NZ_JACBBA010000004.1"/>
</dbReference>
<reference evidence="1 2" key="1">
    <citation type="submission" date="2019-04" db="EMBL/GenBank/DDBJ databases">
        <title>Genome sequencing of Clostridium botulinum Groups I-IV and Clostridium butyricum.</title>
        <authorList>
            <person name="Brunt J."/>
            <person name="Van Vliet A.H.M."/>
            <person name="Stringer S.C."/>
            <person name="Carter A.T."/>
            <person name="Peck M.W."/>
        </authorList>
    </citation>
    <scope>NUCLEOTIDE SEQUENCE [LARGE SCALE GENOMIC DNA]</scope>
    <source>
        <strain evidence="1 2">BL81</strain>
    </source>
</reference>
<name>A0A6B4JNU2_CLOBO</name>
<dbReference type="Pfam" id="PF03837">
    <property type="entry name" value="RecT"/>
    <property type="match status" value="1"/>
</dbReference>
<comment type="caution">
    <text evidence="1">The sequence shown here is derived from an EMBL/GenBank/DDBJ whole genome shotgun (WGS) entry which is preliminary data.</text>
</comment>
<organism evidence="1 2">
    <name type="scientific">Clostridium botulinum</name>
    <dbReference type="NCBI Taxonomy" id="1491"/>
    <lineage>
        <taxon>Bacteria</taxon>
        <taxon>Bacillati</taxon>
        <taxon>Bacillota</taxon>
        <taxon>Clostridia</taxon>
        <taxon>Eubacteriales</taxon>
        <taxon>Clostridiaceae</taxon>
        <taxon>Clostridium</taxon>
    </lineage>
</organism>
<evidence type="ECO:0000313" key="2">
    <source>
        <dbReference type="Proteomes" id="UP000486903"/>
    </source>
</evidence>
<dbReference type="AlphaFoldDB" id="A0A6B4JNU2"/>
<dbReference type="GO" id="GO:0006259">
    <property type="term" value="P:DNA metabolic process"/>
    <property type="evidence" value="ECO:0007669"/>
    <property type="project" value="InterPro"/>
</dbReference>
<sequence length="293" mass="33181">MSETGLTITKENALNNVMAKIESLKKDTGIVLPKNYSAANAINSAWLKLQDVKDKTDKPALEVCSKNSIIETLYNMVLQGLSPAKDQCYFIVFGGKLQLMKSYLGNIAATKRLKGVLDVVANVIYQGDEFKYSIDPGNGRMKILKHEQEFDNIDDDKIRGAYAIVILENGENFIEMMTIKQIENAWRMKPFFKNFSKAHIDFKGEMCKKTVINRACKHFTKTSDDSDALIEVVNKTYEYDEKDIVESTHQEVKEEIKENANQEIIDIPVEEVKAEEVVTNGAVKQMEMGDEPF</sequence>
<dbReference type="EMBL" id="SXFB01000006">
    <property type="protein sequence ID" value="NFV26582.1"/>
    <property type="molecule type" value="Genomic_DNA"/>
</dbReference>
<proteinExistence type="predicted"/>
<accession>A0A6B4JNU2</accession>
<dbReference type="Proteomes" id="UP000486903">
    <property type="component" value="Unassembled WGS sequence"/>
</dbReference>
<evidence type="ECO:0000313" key="1">
    <source>
        <dbReference type="EMBL" id="NFV26582.1"/>
    </source>
</evidence>
<gene>
    <name evidence="1" type="ORF">FDG31_10440</name>
</gene>
<dbReference type="GO" id="GO:0003677">
    <property type="term" value="F:DNA binding"/>
    <property type="evidence" value="ECO:0007669"/>
    <property type="project" value="InterPro"/>
</dbReference>